<evidence type="ECO:0000256" key="1">
    <source>
        <dbReference type="ARBA" id="ARBA00005061"/>
    </source>
</evidence>
<dbReference type="InterPro" id="IPR038418">
    <property type="entry name" value="6-PTP_synth/QueD_sf"/>
</dbReference>
<evidence type="ECO:0000256" key="3">
    <source>
        <dbReference type="ARBA" id="ARBA00018141"/>
    </source>
</evidence>
<sequence>MIEFPRVSVFRKEHFNAAHRLYNANWSDEKNQEVFGLCNNPNFHGHNYELIVQITGTINPETGYVIDMKEVSQLIQKEIIEKFDHKNLNLDVPEFAQLNPTAENIAFVIYQKIRAALATNLDLKIRLYETERNFVEFPAH</sequence>
<protein>
    <recommendedName>
        <fullName evidence="3 8">6-carboxy-5,6,7,8-tetrahydropterin synthase</fullName>
        <ecNumber evidence="8">4.-.-.-</ecNumber>
    </recommendedName>
</protein>
<evidence type="ECO:0000256" key="2">
    <source>
        <dbReference type="ARBA" id="ARBA00008900"/>
    </source>
</evidence>
<gene>
    <name evidence="9" type="ORF">U0R11_05540</name>
</gene>
<dbReference type="Proteomes" id="UP001623558">
    <property type="component" value="Unassembled WGS sequence"/>
</dbReference>
<dbReference type="EMBL" id="JBEWZH010000003">
    <property type="protein sequence ID" value="MFL0161847.1"/>
    <property type="molecule type" value="Genomic_DNA"/>
</dbReference>
<dbReference type="Gene3D" id="3.30.479.10">
    <property type="entry name" value="6-pyruvoyl tetrahydropterin synthase/QueD"/>
    <property type="match status" value="1"/>
</dbReference>
<evidence type="ECO:0000313" key="9">
    <source>
        <dbReference type="EMBL" id="MFL0161847.1"/>
    </source>
</evidence>
<comment type="similarity">
    <text evidence="2 8">Belongs to the PTPS family. QueD subfamily.</text>
</comment>
<comment type="catalytic activity">
    <reaction evidence="7 8">
        <text>7,8-dihydroneopterin 3'-triphosphate + H2O = 6-carboxy-5,6,7,8-tetrahydropterin + triphosphate + acetaldehyde + 2 H(+)</text>
        <dbReference type="Rhea" id="RHEA:27966"/>
        <dbReference type="ChEBI" id="CHEBI:15343"/>
        <dbReference type="ChEBI" id="CHEBI:15377"/>
        <dbReference type="ChEBI" id="CHEBI:15378"/>
        <dbReference type="ChEBI" id="CHEBI:18036"/>
        <dbReference type="ChEBI" id="CHEBI:58462"/>
        <dbReference type="ChEBI" id="CHEBI:61032"/>
        <dbReference type="EC" id="4.1.2.50"/>
    </reaction>
</comment>
<evidence type="ECO:0000256" key="8">
    <source>
        <dbReference type="PIRNR" id="PIRNR006113"/>
    </source>
</evidence>
<accession>A0ABW8RVA4</accession>
<evidence type="ECO:0000256" key="7">
    <source>
        <dbReference type="ARBA" id="ARBA00048807"/>
    </source>
</evidence>
<dbReference type="SUPFAM" id="SSF55620">
    <property type="entry name" value="Tetrahydrobiopterin biosynthesis enzymes-like"/>
    <property type="match status" value="1"/>
</dbReference>
<dbReference type="RefSeq" id="WP_406750399.1">
    <property type="nucleotide sequence ID" value="NZ_JBEWZH010000003.1"/>
</dbReference>
<keyword evidence="5 8" id="KW-0862">Zinc</keyword>
<reference evidence="9 10" key="1">
    <citation type="submission" date="2024-07" db="EMBL/GenBank/DDBJ databases">
        <authorList>
            <person name="Pitt A."/>
            <person name="Hahn M.W."/>
        </authorList>
    </citation>
    <scope>NUCLEOTIDE SEQUENCE [LARGE SCALE GENOMIC DNA]</scope>
    <source>
        <strain evidence="9 10">1-SAACH-A3</strain>
    </source>
</reference>
<comment type="pathway">
    <text evidence="1 8">Purine metabolism; 7-cyano-7-deazaguanine biosynthesis.</text>
</comment>
<organism evidence="9 10">
    <name type="scientific">Aquirufa salirivi</name>
    <dbReference type="NCBI Taxonomy" id="3104729"/>
    <lineage>
        <taxon>Bacteria</taxon>
        <taxon>Pseudomonadati</taxon>
        <taxon>Bacteroidota</taxon>
        <taxon>Cytophagia</taxon>
        <taxon>Cytophagales</taxon>
        <taxon>Flectobacillaceae</taxon>
        <taxon>Aquirufa</taxon>
    </lineage>
</organism>
<keyword evidence="6 8" id="KW-0456">Lyase</keyword>
<comment type="cofactor">
    <cofactor evidence="8">
        <name>Zn(2+)</name>
        <dbReference type="ChEBI" id="CHEBI:29105"/>
    </cofactor>
    <text evidence="8">Binds 1 zinc ion per subunit.</text>
</comment>
<dbReference type="InterPro" id="IPR007115">
    <property type="entry name" value="6-PTP_synth/QueD"/>
</dbReference>
<dbReference type="PANTHER" id="PTHR12589:SF7">
    <property type="entry name" value="6-PYRUVOYL TETRAHYDROBIOPTERIN SYNTHASE"/>
    <property type="match status" value="1"/>
</dbReference>
<keyword evidence="8" id="KW-0671">Queuosine biosynthesis</keyword>
<name>A0ABW8RVA4_9BACT</name>
<evidence type="ECO:0000256" key="5">
    <source>
        <dbReference type="ARBA" id="ARBA00022833"/>
    </source>
</evidence>
<keyword evidence="4 8" id="KW-0479">Metal-binding</keyword>
<dbReference type="Pfam" id="PF01242">
    <property type="entry name" value="PTPS"/>
    <property type="match status" value="1"/>
</dbReference>
<dbReference type="EC" id="4.-.-.-" evidence="8"/>
<evidence type="ECO:0000313" key="10">
    <source>
        <dbReference type="Proteomes" id="UP001623558"/>
    </source>
</evidence>
<evidence type="ECO:0000256" key="6">
    <source>
        <dbReference type="ARBA" id="ARBA00023239"/>
    </source>
</evidence>
<proteinExistence type="inferred from homology"/>
<keyword evidence="10" id="KW-1185">Reference proteome</keyword>
<evidence type="ECO:0000256" key="4">
    <source>
        <dbReference type="ARBA" id="ARBA00022723"/>
    </source>
</evidence>
<dbReference type="PIRSF" id="PIRSF006113">
    <property type="entry name" value="PTP_synth"/>
    <property type="match status" value="1"/>
</dbReference>
<dbReference type="PANTHER" id="PTHR12589">
    <property type="entry name" value="PYRUVOYL TETRAHYDROBIOPTERIN SYNTHASE"/>
    <property type="match status" value="1"/>
</dbReference>
<comment type="caution">
    <text evidence="9">The sequence shown here is derived from an EMBL/GenBank/DDBJ whole genome shotgun (WGS) entry which is preliminary data.</text>
</comment>